<evidence type="ECO:0000256" key="2">
    <source>
        <dbReference type="ARBA" id="ARBA00023082"/>
    </source>
</evidence>
<dbReference type="CDD" id="cd06171">
    <property type="entry name" value="Sigma70_r4"/>
    <property type="match status" value="1"/>
</dbReference>
<evidence type="ECO:0000259" key="6">
    <source>
        <dbReference type="Pfam" id="PF08281"/>
    </source>
</evidence>
<dbReference type="InterPro" id="IPR036388">
    <property type="entry name" value="WH-like_DNA-bd_sf"/>
</dbReference>
<dbReference type="SUPFAM" id="SSF88659">
    <property type="entry name" value="Sigma3 and sigma4 domains of RNA polymerase sigma factors"/>
    <property type="match status" value="1"/>
</dbReference>
<dbReference type="Pfam" id="PF04542">
    <property type="entry name" value="Sigma70_r2"/>
    <property type="match status" value="1"/>
</dbReference>
<dbReference type="EMBL" id="QVTD01000017">
    <property type="protein sequence ID" value="RFU61131.1"/>
    <property type="molecule type" value="Genomic_DNA"/>
</dbReference>
<feature type="domain" description="RNA polymerase sigma factor 70 region 4 type 2" evidence="6">
    <location>
        <begin position="110"/>
        <end position="155"/>
    </location>
</feature>
<evidence type="ECO:0000259" key="5">
    <source>
        <dbReference type="Pfam" id="PF04542"/>
    </source>
</evidence>
<dbReference type="Pfam" id="PF08281">
    <property type="entry name" value="Sigma70_r4_2"/>
    <property type="match status" value="1"/>
</dbReference>
<sequence>MNEFSKLAEQYTPMIHHIIKSLAIYKNKEDFVQIGLIGLWEAKSKFDPDKGKFLTYAYTTVKGKILNEFTKESLFETRNTPLEMESQDFVQKAVTFDEPLQLETLKTYCEGLTKNQADWLLLTFQEQKSLPEIASQLGVTVSAVKSWRQSALKKLRKDQALL</sequence>
<organism evidence="7 8">
    <name type="scientific">Peribacillus glennii</name>
    <dbReference type="NCBI Taxonomy" id="2303991"/>
    <lineage>
        <taxon>Bacteria</taxon>
        <taxon>Bacillati</taxon>
        <taxon>Bacillota</taxon>
        <taxon>Bacilli</taxon>
        <taxon>Bacillales</taxon>
        <taxon>Bacillaceae</taxon>
        <taxon>Peribacillus</taxon>
    </lineage>
</organism>
<keyword evidence="2" id="KW-0731">Sigma factor</keyword>
<name>A0A372L7D2_9BACI</name>
<accession>A0A372L7D2</accession>
<dbReference type="AlphaFoldDB" id="A0A372L7D2"/>
<protein>
    <submittedName>
        <fullName evidence="7">Sigma-70 family RNA polymerase sigma factor</fullName>
    </submittedName>
</protein>
<dbReference type="Proteomes" id="UP000262939">
    <property type="component" value="Unassembled WGS sequence"/>
</dbReference>
<evidence type="ECO:0000313" key="7">
    <source>
        <dbReference type="EMBL" id="RFU61131.1"/>
    </source>
</evidence>
<dbReference type="GO" id="GO:0016987">
    <property type="term" value="F:sigma factor activity"/>
    <property type="evidence" value="ECO:0007669"/>
    <property type="project" value="UniProtKB-KW"/>
</dbReference>
<dbReference type="InterPro" id="IPR013324">
    <property type="entry name" value="RNA_pol_sigma_r3/r4-like"/>
</dbReference>
<dbReference type="InterPro" id="IPR013325">
    <property type="entry name" value="RNA_pol_sigma_r2"/>
</dbReference>
<dbReference type="NCBIfam" id="TIGR02937">
    <property type="entry name" value="sigma70-ECF"/>
    <property type="match status" value="1"/>
</dbReference>
<dbReference type="Gene3D" id="1.10.10.10">
    <property type="entry name" value="Winged helix-like DNA-binding domain superfamily/Winged helix DNA-binding domain"/>
    <property type="match status" value="1"/>
</dbReference>
<evidence type="ECO:0000256" key="3">
    <source>
        <dbReference type="ARBA" id="ARBA00023125"/>
    </source>
</evidence>
<comment type="caution">
    <text evidence="7">The sequence shown here is derived from an EMBL/GenBank/DDBJ whole genome shotgun (WGS) entry which is preliminary data.</text>
</comment>
<feature type="domain" description="RNA polymerase sigma-70 region 2" evidence="5">
    <location>
        <begin position="7"/>
        <end position="73"/>
    </location>
</feature>
<dbReference type="Gene3D" id="1.10.1740.10">
    <property type="match status" value="1"/>
</dbReference>
<dbReference type="GO" id="GO:0006352">
    <property type="term" value="P:DNA-templated transcription initiation"/>
    <property type="evidence" value="ECO:0007669"/>
    <property type="project" value="InterPro"/>
</dbReference>
<keyword evidence="3" id="KW-0238">DNA-binding</keyword>
<evidence type="ECO:0000313" key="8">
    <source>
        <dbReference type="Proteomes" id="UP000262939"/>
    </source>
</evidence>
<keyword evidence="8" id="KW-1185">Reference proteome</keyword>
<dbReference type="InterPro" id="IPR007627">
    <property type="entry name" value="RNA_pol_sigma70_r2"/>
</dbReference>
<dbReference type="GO" id="GO:0003677">
    <property type="term" value="F:DNA binding"/>
    <property type="evidence" value="ECO:0007669"/>
    <property type="project" value="UniProtKB-KW"/>
</dbReference>
<dbReference type="OrthoDB" id="9783788at2"/>
<dbReference type="InterPro" id="IPR014284">
    <property type="entry name" value="RNA_pol_sigma-70_dom"/>
</dbReference>
<dbReference type="PANTHER" id="PTHR30385">
    <property type="entry name" value="SIGMA FACTOR F FLAGELLAR"/>
    <property type="match status" value="1"/>
</dbReference>
<gene>
    <name evidence="7" type="ORF">D0466_19305</name>
</gene>
<reference evidence="7 8" key="1">
    <citation type="submission" date="2018-08" db="EMBL/GenBank/DDBJ databases">
        <title>Bacillus chawlae sp. nov., Bacillus glennii sp. nov., and Bacillus saganii sp. nov. Isolated from the Vehicle Assembly Building at Kennedy Space Center where the Viking Spacecraft were Assembled.</title>
        <authorList>
            <person name="Seuylemezian A."/>
            <person name="Vaishampayan P."/>
        </authorList>
    </citation>
    <scope>NUCLEOTIDE SEQUENCE [LARGE SCALE GENOMIC DNA]</scope>
    <source>
        <strain evidence="7 8">V44-8</strain>
    </source>
</reference>
<dbReference type="SUPFAM" id="SSF88946">
    <property type="entry name" value="Sigma2 domain of RNA polymerase sigma factors"/>
    <property type="match status" value="1"/>
</dbReference>
<proteinExistence type="predicted"/>
<evidence type="ECO:0000256" key="4">
    <source>
        <dbReference type="ARBA" id="ARBA00023163"/>
    </source>
</evidence>
<dbReference type="RefSeq" id="WP_117324165.1">
    <property type="nucleotide sequence ID" value="NZ_QVTD01000017.1"/>
</dbReference>
<keyword evidence="1" id="KW-0805">Transcription regulation</keyword>
<evidence type="ECO:0000256" key="1">
    <source>
        <dbReference type="ARBA" id="ARBA00023015"/>
    </source>
</evidence>
<keyword evidence="4" id="KW-0804">Transcription</keyword>
<dbReference type="InterPro" id="IPR013249">
    <property type="entry name" value="RNA_pol_sigma70_r4_t2"/>
</dbReference>